<proteinExistence type="predicted"/>
<feature type="domain" description="CBM6" evidence="4">
    <location>
        <begin position="436"/>
        <end position="557"/>
    </location>
</feature>
<dbReference type="PROSITE" id="PS50022">
    <property type="entry name" value="FA58C_3"/>
    <property type="match status" value="1"/>
</dbReference>
<keyword evidence="1 2" id="KW-0732">Signal</keyword>
<evidence type="ECO:0000313" key="5">
    <source>
        <dbReference type="EMBL" id="MBO3272814.1"/>
    </source>
</evidence>
<dbReference type="PANTHER" id="PTHR34154">
    <property type="entry name" value="ALKALI-SENSITIVE LINKAGE PROTEIN 1"/>
    <property type="match status" value="1"/>
</dbReference>
<accession>A0ABS3TGL5</accession>
<dbReference type="Gene3D" id="2.60.120.260">
    <property type="entry name" value="Galactose-binding domain-like"/>
    <property type="match status" value="2"/>
</dbReference>
<dbReference type="InterPro" id="IPR006584">
    <property type="entry name" value="Cellulose-bd_IV"/>
</dbReference>
<dbReference type="SMART" id="SM00606">
    <property type="entry name" value="CBD_IV"/>
    <property type="match status" value="1"/>
</dbReference>
<sequence length="655" mass="71034">MHKLYKIFHRQATGWLLGAAALLSCWPQQATAQTKSAKRGIAYGYHSTADMQALAPGISWWYNWYSKPEAGAASVYTNLGIDYVPMQWGRDLDGTPFTADRLSANIPAGAKYLLGFNEPNFRSQANLTPTQAAALWPTLQEVARRKNLKLVSPAVNYCGDCVAENGTTYYSPTQYLDAFFAACPTCQVDYIAVHTYVCEEQWLRDKIEELKKYGKPIWLTEFSCGDMPQNQITLDVQKRYLTAAVNYLENEPAVFRYAWFSGRNNEIPNINLLGGASGQLTELGQLYVNLPFSGSTPTPTPTRLTPVAAVASSSENSGTTAAKAIDGNLTSRWASAFADPQYLQLDLGTVKDISRVKINWEAAYGKDYQLQTSLDGSSWTAIHSVINGDGSIDDITGLAGRGRYLRIYGTRRATTYGYSIYEVEVYGPAAATSTTINLEAESYSSMSGVQTQTTTDTGGGQNVGYIDAGDWMAYSNITFPTTGTYTIEYRVASPSGGTLSSDFNSGSTQLGKVTIPATGGWQTWTTVSQTVSVTAGTYSFGVFAQTGGWNLNWMRISQAGSSVAAKATATATASITAAPTVQLYPNPVTDKLHLVSTLPLAGSQYQITDAYGLVNAQGTLSSSNELNVSSLRAGMYTLLIITKDQQRTTLRLVKE</sequence>
<dbReference type="InterPro" id="IPR053183">
    <property type="entry name" value="ASL1"/>
</dbReference>
<dbReference type="InterPro" id="IPR017853">
    <property type="entry name" value="GH"/>
</dbReference>
<dbReference type="Pfam" id="PF18962">
    <property type="entry name" value="Por_Secre_tail"/>
    <property type="match status" value="1"/>
</dbReference>
<evidence type="ECO:0000256" key="2">
    <source>
        <dbReference type="SAM" id="SignalP"/>
    </source>
</evidence>
<name>A0ABS3TGL5_9BACT</name>
<evidence type="ECO:0000256" key="1">
    <source>
        <dbReference type="ARBA" id="ARBA00022729"/>
    </source>
</evidence>
<evidence type="ECO:0000259" key="3">
    <source>
        <dbReference type="PROSITE" id="PS50022"/>
    </source>
</evidence>
<reference evidence="5 6" key="1">
    <citation type="submission" date="2021-03" db="EMBL/GenBank/DDBJ databases">
        <authorList>
            <person name="Kim M.K."/>
        </authorList>
    </citation>
    <scope>NUCLEOTIDE SEQUENCE [LARGE SCALE GENOMIC DNA]</scope>
    <source>
        <strain evidence="5 6">BT507</strain>
    </source>
</reference>
<dbReference type="PROSITE" id="PS51175">
    <property type="entry name" value="CBM6"/>
    <property type="match status" value="1"/>
</dbReference>
<dbReference type="InterPro" id="IPR000421">
    <property type="entry name" value="FA58C"/>
</dbReference>
<dbReference type="PROSITE" id="PS51257">
    <property type="entry name" value="PROKAR_LIPOPROTEIN"/>
    <property type="match status" value="1"/>
</dbReference>
<dbReference type="EMBL" id="JAGETX010000018">
    <property type="protein sequence ID" value="MBO3272814.1"/>
    <property type="molecule type" value="Genomic_DNA"/>
</dbReference>
<dbReference type="Pfam" id="PF00754">
    <property type="entry name" value="F5_F8_type_C"/>
    <property type="match status" value="1"/>
</dbReference>
<keyword evidence="6" id="KW-1185">Reference proteome</keyword>
<evidence type="ECO:0000259" key="4">
    <source>
        <dbReference type="PROSITE" id="PS51175"/>
    </source>
</evidence>
<evidence type="ECO:0000313" key="6">
    <source>
        <dbReference type="Proteomes" id="UP000670527"/>
    </source>
</evidence>
<dbReference type="CDD" id="cd04080">
    <property type="entry name" value="CBM6_cellulase-like"/>
    <property type="match status" value="1"/>
</dbReference>
<protein>
    <submittedName>
        <fullName evidence="5">Carbohydrate-binding protein</fullName>
    </submittedName>
</protein>
<organism evidence="5 6">
    <name type="scientific">Hymenobacter defluvii</name>
    <dbReference type="NCBI Taxonomy" id="2054411"/>
    <lineage>
        <taxon>Bacteria</taxon>
        <taxon>Pseudomonadati</taxon>
        <taxon>Bacteroidota</taxon>
        <taxon>Cytophagia</taxon>
        <taxon>Cytophagales</taxon>
        <taxon>Hymenobacteraceae</taxon>
        <taxon>Hymenobacter</taxon>
    </lineage>
</organism>
<dbReference type="NCBIfam" id="TIGR04183">
    <property type="entry name" value="Por_Secre_tail"/>
    <property type="match status" value="1"/>
</dbReference>
<dbReference type="Pfam" id="PF03422">
    <property type="entry name" value="CBM_6"/>
    <property type="match status" value="1"/>
</dbReference>
<comment type="caution">
    <text evidence="5">The sequence shown here is derived from an EMBL/GenBank/DDBJ whole genome shotgun (WGS) entry which is preliminary data.</text>
</comment>
<dbReference type="InterPro" id="IPR008979">
    <property type="entry name" value="Galactose-bd-like_sf"/>
</dbReference>
<dbReference type="RefSeq" id="WP_208309006.1">
    <property type="nucleotide sequence ID" value="NZ_JAGETX010000018.1"/>
</dbReference>
<dbReference type="SUPFAM" id="SSF49785">
    <property type="entry name" value="Galactose-binding domain-like"/>
    <property type="match status" value="2"/>
</dbReference>
<feature type="domain" description="F5/8 type C" evidence="3">
    <location>
        <begin position="288"/>
        <end position="428"/>
    </location>
</feature>
<dbReference type="InterPro" id="IPR005084">
    <property type="entry name" value="CBM6"/>
</dbReference>
<gene>
    <name evidence="5" type="ORF">J4D97_19345</name>
</gene>
<dbReference type="InterPro" id="IPR024655">
    <property type="entry name" value="Asl1_glyco_hydro_catalytic"/>
</dbReference>
<dbReference type="Gene3D" id="3.20.20.80">
    <property type="entry name" value="Glycosidases"/>
    <property type="match status" value="1"/>
</dbReference>
<feature type="signal peptide" evidence="2">
    <location>
        <begin position="1"/>
        <end position="32"/>
    </location>
</feature>
<dbReference type="SUPFAM" id="SSF51445">
    <property type="entry name" value="(Trans)glycosidases"/>
    <property type="match status" value="1"/>
</dbReference>
<dbReference type="Pfam" id="PF11790">
    <property type="entry name" value="Glyco_hydro_cc"/>
    <property type="match status" value="1"/>
</dbReference>
<dbReference type="Proteomes" id="UP000670527">
    <property type="component" value="Unassembled WGS sequence"/>
</dbReference>
<dbReference type="InterPro" id="IPR026444">
    <property type="entry name" value="Secre_tail"/>
</dbReference>
<dbReference type="PANTHER" id="PTHR34154:SF3">
    <property type="entry name" value="ALKALI-SENSITIVE LINKAGE PROTEIN 1"/>
    <property type="match status" value="1"/>
</dbReference>
<feature type="chain" id="PRO_5046857959" evidence="2">
    <location>
        <begin position="33"/>
        <end position="655"/>
    </location>
</feature>